<gene>
    <name evidence="1" type="ORF">SAMN05660293_05417</name>
</gene>
<sequence length="144" mass="16184">MKTLSTVTLLFGMLVVHYSGIAQSRTMAKPGENVWVFVNSVKADKRPQFEQFLHEVFWPGAEKLSGDDKKVFSQTRILHPTTAEADGTYSYLFVMDPVLKGGDYDITSLLTKMFGEAKAREYQKMFDDASSGPQKGYLLTQSKN</sequence>
<reference evidence="2" key="1">
    <citation type="submission" date="2017-02" db="EMBL/GenBank/DDBJ databases">
        <authorList>
            <person name="Varghese N."/>
            <person name="Submissions S."/>
        </authorList>
    </citation>
    <scope>NUCLEOTIDE SEQUENCE [LARGE SCALE GENOMIC DNA]</scope>
    <source>
        <strain evidence="2">DSM 22270</strain>
    </source>
</reference>
<dbReference type="AlphaFoldDB" id="A0A1T5HEB4"/>
<keyword evidence="2" id="KW-1185">Reference proteome</keyword>
<proteinExistence type="predicted"/>
<dbReference type="RefSeq" id="WP_082217840.1">
    <property type="nucleotide sequence ID" value="NZ_FUZA01000012.1"/>
</dbReference>
<dbReference type="EMBL" id="FUZA01000012">
    <property type="protein sequence ID" value="SKC19047.1"/>
    <property type="molecule type" value="Genomic_DNA"/>
</dbReference>
<evidence type="ECO:0000313" key="2">
    <source>
        <dbReference type="Proteomes" id="UP000190897"/>
    </source>
</evidence>
<protein>
    <submittedName>
        <fullName evidence="1">Uncharacterized protein</fullName>
    </submittedName>
</protein>
<evidence type="ECO:0000313" key="1">
    <source>
        <dbReference type="EMBL" id="SKC19047.1"/>
    </source>
</evidence>
<dbReference type="OrthoDB" id="956753at2"/>
<dbReference type="Proteomes" id="UP000190897">
    <property type="component" value="Unassembled WGS sequence"/>
</dbReference>
<organism evidence="1 2">
    <name type="scientific">Dyadobacter psychrophilus</name>
    <dbReference type="NCBI Taxonomy" id="651661"/>
    <lineage>
        <taxon>Bacteria</taxon>
        <taxon>Pseudomonadati</taxon>
        <taxon>Bacteroidota</taxon>
        <taxon>Cytophagia</taxon>
        <taxon>Cytophagales</taxon>
        <taxon>Spirosomataceae</taxon>
        <taxon>Dyadobacter</taxon>
    </lineage>
</organism>
<name>A0A1T5HEB4_9BACT</name>
<accession>A0A1T5HEB4</accession>